<gene>
    <name evidence="1" type="ORF">TNIN_250081</name>
</gene>
<organism evidence="1 2">
    <name type="scientific">Trichonephila inaurata madagascariensis</name>
    <dbReference type="NCBI Taxonomy" id="2747483"/>
    <lineage>
        <taxon>Eukaryota</taxon>
        <taxon>Metazoa</taxon>
        <taxon>Ecdysozoa</taxon>
        <taxon>Arthropoda</taxon>
        <taxon>Chelicerata</taxon>
        <taxon>Arachnida</taxon>
        <taxon>Araneae</taxon>
        <taxon>Araneomorphae</taxon>
        <taxon>Entelegynae</taxon>
        <taxon>Araneoidea</taxon>
        <taxon>Nephilidae</taxon>
        <taxon>Trichonephila</taxon>
        <taxon>Trichonephila inaurata</taxon>
    </lineage>
</organism>
<evidence type="ECO:0000313" key="1">
    <source>
        <dbReference type="EMBL" id="GFY54480.1"/>
    </source>
</evidence>
<sequence>MGDFCRPTVNSWMAHKKKRFSSPIVMKQNKRIFLTMQCLEKEKSSSLQKIFQIPEVNSGGRQHTLNDASGDSVTKHLRLGCHGESH</sequence>
<protein>
    <submittedName>
        <fullName evidence="1">Uncharacterized protein</fullName>
    </submittedName>
</protein>
<proteinExistence type="predicted"/>
<name>A0A8X7C3S6_9ARAC</name>
<dbReference type="AlphaFoldDB" id="A0A8X7C3S6"/>
<accession>A0A8X7C3S6</accession>
<evidence type="ECO:0000313" key="2">
    <source>
        <dbReference type="Proteomes" id="UP000886998"/>
    </source>
</evidence>
<dbReference type="EMBL" id="BMAV01009882">
    <property type="protein sequence ID" value="GFY54480.1"/>
    <property type="molecule type" value="Genomic_DNA"/>
</dbReference>
<comment type="caution">
    <text evidence="1">The sequence shown here is derived from an EMBL/GenBank/DDBJ whole genome shotgun (WGS) entry which is preliminary data.</text>
</comment>
<dbReference type="Proteomes" id="UP000886998">
    <property type="component" value="Unassembled WGS sequence"/>
</dbReference>
<reference evidence="1" key="1">
    <citation type="submission" date="2020-08" db="EMBL/GenBank/DDBJ databases">
        <title>Multicomponent nature underlies the extraordinary mechanical properties of spider dragline silk.</title>
        <authorList>
            <person name="Kono N."/>
            <person name="Nakamura H."/>
            <person name="Mori M."/>
            <person name="Yoshida Y."/>
            <person name="Ohtoshi R."/>
            <person name="Malay A.D."/>
            <person name="Moran D.A.P."/>
            <person name="Tomita M."/>
            <person name="Numata K."/>
            <person name="Arakawa K."/>
        </authorList>
    </citation>
    <scope>NUCLEOTIDE SEQUENCE</scope>
</reference>
<keyword evidence="2" id="KW-1185">Reference proteome</keyword>